<name>A0A5J4UBC8_9EUKA</name>
<feature type="region of interest" description="Disordered" evidence="2">
    <location>
        <begin position="1"/>
        <end position="35"/>
    </location>
</feature>
<keyword evidence="3" id="KW-0966">Cell projection</keyword>
<dbReference type="PANTHER" id="PTHR32215">
    <property type="entry name" value="CILIA- AND FLAGELLA-ASSOCIATED PROTEIN 57"/>
    <property type="match status" value="1"/>
</dbReference>
<dbReference type="InterPro" id="IPR001680">
    <property type="entry name" value="WD40_rpt"/>
</dbReference>
<dbReference type="AlphaFoldDB" id="A0A5J4UBC8"/>
<evidence type="ECO:0000313" key="3">
    <source>
        <dbReference type="EMBL" id="KAA6368126.1"/>
    </source>
</evidence>
<dbReference type="EMBL" id="SNRW01017659">
    <property type="protein sequence ID" value="KAA6368126.1"/>
    <property type="molecule type" value="Genomic_DNA"/>
</dbReference>
<feature type="coiled-coil region" evidence="1">
    <location>
        <begin position="717"/>
        <end position="779"/>
    </location>
</feature>
<feature type="compositionally biased region" description="Polar residues" evidence="2">
    <location>
        <begin position="1"/>
        <end position="22"/>
    </location>
</feature>
<dbReference type="InterPro" id="IPR036322">
    <property type="entry name" value="WD40_repeat_dom_sf"/>
</dbReference>
<dbReference type="InterPro" id="IPR015943">
    <property type="entry name" value="WD40/YVTN_repeat-like_dom_sf"/>
</dbReference>
<dbReference type="Proteomes" id="UP000324800">
    <property type="component" value="Unassembled WGS sequence"/>
</dbReference>
<dbReference type="SMART" id="SM00320">
    <property type="entry name" value="WD40"/>
    <property type="match status" value="5"/>
</dbReference>
<keyword evidence="1" id="KW-0175">Coiled coil</keyword>
<dbReference type="Pfam" id="PF00400">
    <property type="entry name" value="WD40"/>
    <property type="match status" value="1"/>
</dbReference>
<dbReference type="Gene3D" id="2.130.10.10">
    <property type="entry name" value="YVTN repeat-like/Quinoprotein amine dehydrogenase"/>
    <property type="match status" value="1"/>
</dbReference>
<evidence type="ECO:0000313" key="4">
    <source>
        <dbReference type="Proteomes" id="UP000324800"/>
    </source>
</evidence>
<feature type="non-terminal residue" evidence="3">
    <location>
        <position position="797"/>
    </location>
</feature>
<feature type="region of interest" description="Disordered" evidence="2">
    <location>
        <begin position="572"/>
        <end position="591"/>
    </location>
</feature>
<reference evidence="3 4" key="1">
    <citation type="submission" date="2019-03" db="EMBL/GenBank/DDBJ databases">
        <title>Single cell metagenomics reveals metabolic interactions within the superorganism composed of flagellate Streblomastix strix and complex community of Bacteroidetes bacteria on its surface.</title>
        <authorList>
            <person name="Treitli S.C."/>
            <person name="Kolisko M."/>
            <person name="Husnik F."/>
            <person name="Keeling P."/>
            <person name="Hampl V."/>
        </authorList>
    </citation>
    <scope>NUCLEOTIDE SEQUENCE [LARGE SCALE GENOMIC DNA]</scope>
    <source>
        <strain evidence="3">ST1C</strain>
    </source>
</reference>
<organism evidence="3 4">
    <name type="scientific">Streblomastix strix</name>
    <dbReference type="NCBI Taxonomy" id="222440"/>
    <lineage>
        <taxon>Eukaryota</taxon>
        <taxon>Metamonada</taxon>
        <taxon>Preaxostyla</taxon>
        <taxon>Oxymonadida</taxon>
        <taxon>Streblomastigidae</taxon>
        <taxon>Streblomastix</taxon>
    </lineage>
</organism>
<feature type="region of interest" description="Disordered" evidence="2">
    <location>
        <begin position="656"/>
        <end position="676"/>
    </location>
</feature>
<comment type="caution">
    <text evidence="3">The sequence shown here is derived from an EMBL/GenBank/DDBJ whole genome shotgun (WGS) entry which is preliminary data.</text>
</comment>
<protein>
    <submittedName>
        <fullName evidence="3">Putative cilia-and flagella-associated protein 57</fullName>
    </submittedName>
</protein>
<dbReference type="OrthoDB" id="10251741at2759"/>
<dbReference type="SUPFAM" id="SSF50978">
    <property type="entry name" value="WD40 repeat-like"/>
    <property type="match status" value="1"/>
</dbReference>
<proteinExistence type="predicted"/>
<accession>A0A5J4UBC8</accession>
<evidence type="ECO:0000256" key="1">
    <source>
        <dbReference type="SAM" id="Coils"/>
    </source>
</evidence>
<feature type="region of interest" description="Disordered" evidence="2">
    <location>
        <begin position="301"/>
        <end position="352"/>
    </location>
</feature>
<keyword evidence="3" id="KW-0282">Flagellum</keyword>
<sequence>NDQNPNNQISGGQSGTATTAVIGQSSGSSTQAGATNASKTLTHKFEGILQAHADILTSDFQPRCAGNVSFSKNGETFIVGGGGLGRLIEMQWLPNQKRPTEVLPSYHYSTVLHCISSSRRGIIVSAGEDHSMRVFDVMQRRQQETSIALSDGVLGLDVHPSSAIVAAGFQDKLRMSSLLIDGNALMREFSVKKCHCVSFSRTGALIAAVHQGTTILIFATYGPTTDWRHRLSDHMGRVTSMCWSPDDRILATCSAVGAIYLFRFDGVNAQKRDIRRFSEILSPKCNYTSIGINDEGTSVYVVGSEPPERDVKTGNQDGSSQFQVQNPNNNNNNNNNNNGQGSLTPQLQIQSSSQSSGQGERIYYLREIQYNPENDSALIAVQEPIINGEAIQVALSPTYIFVGLSNGSIRTFNLPLRRGPPGTNAYFDVCCQVGPIRSLSVLGSDSLLSSGAADGTITIYRYGKYNAGGQIDGLQSRNISAEESAFKTNHSDEVLASRQSLEEITQRRNELQVQLRTLTNKAEFEFQVVRLESEKEEKAQQESCRVEEESYEKKIANAREELQLTREQTDYEVQTQGRKEKDQFESHRAKQNEKISVKVAHVTRLRREKEDENRIWDQHFTELNMRNEDEIRDERTRLEIRLSESTARMQKMLKRLEDEKRKSTEMRRQNKDDNDSQLETCREFYQKKITAVTTEISDLAAETANSKKACDVIDRDASEFEKKRVQQMERIHEKQKEIQTKMNEREQMRAQIAKQDGVIREREDVVHELKRTNQDLEKHKYVKDYRIKELKMNMKPR</sequence>
<keyword evidence="3" id="KW-0969">Cilium</keyword>
<feature type="non-terminal residue" evidence="3">
    <location>
        <position position="1"/>
    </location>
</feature>
<feature type="compositionally biased region" description="Basic and acidic residues" evidence="2">
    <location>
        <begin position="577"/>
        <end position="591"/>
    </location>
</feature>
<feature type="coiled-coil region" evidence="1">
    <location>
        <begin position="501"/>
        <end position="568"/>
    </location>
</feature>
<gene>
    <name evidence="3" type="ORF">EZS28_036347</name>
</gene>
<feature type="compositionally biased region" description="Low complexity" evidence="2">
    <location>
        <begin position="23"/>
        <end position="35"/>
    </location>
</feature>
<feature type="compositionally biased region" description="Polar residues" evidence="2">
    <location>
        <begin position="313"/>
        <end position="325"/>
    </location>
</feature>
<dbReference type="PANTHER" id="PTHR32215:SF0">
    <property type="entry name" value="CILIA- AND FLAGELLA-ASSOCIATED PROTEIN 57"/>
    <property type="match status" value="1"/>
</dbReference>
<evidence type="ECO:0000256" key="2">
    <source>
        <dbReference type="SAM" id="MobiDB-lite"/>
    </source>
</evidence>
<dbReference type="InterPro" id="IPR052993">
    <property type="entry name" value="CFA-57"/>
</dbReference>
<feature type="compositionally biased region" description="Low complexity" evidence="2">
    <location>
        <begin position="326"/>
        <end position="338"/>
    </location>
</feature>